<dbReference type="EMBL" id="JAVRRD010000024">
    <property type="protein sequence ID" value="KAK5047656.1"/>
    <property type="molecule type" value="Genomic_DNA"/>
</dbReference>
<dbReference type="Gene3D" id="3.20.20.140">
    <property type="entry name" value="Metal-dependent hydrolases"/>
    <property type="match status" value="1"/>
</dbReference>
<dbReference type="AlphaFoldDB" id="A0AAV9N0Z1"/>
<dbReference type="GeneID" id="89974493"/>
<dbReference type="RefSeq" id="XP_064703183.1">
    <property type="nucleotide sequence ID" value="XM_064849882.1"/>
</dbReference>
<dbReference type="InterPro" id="IPR011059">
    <property type="entry name" value="Metal-dep_hydrolase_composite"/>
</dbReference>
<sequence>MSSTILLKGGTILTHNEDGKVVSKVADLLIQDSIIQDIAEGLSITGGTTIDCAGKIVSPGFIDTHHHTWQTQLRGVHANDTLLDYFHAGNFMSTFYTSDDAFWADEAIKATIASGIRSIFAYTPTTRVATWKPEFQLDHNSLAPWVMETWDRLAASNPFGPNGRVQLGFAFDGMYLPDKLLQDLFGKVRAQGSHLITTHAVNCSMFNTHTIAKLSSCDLLGPDILLSHANNMSSEELNLLRKVGAHISATPSTELQMGHGDPVCMDALDCSSLGVDCHSACSSFMPTQMMLALQTGRAERHRKFHGAGKWPNSIGHKVEDAFNLGTILGAKAIGLDKQIGSLQKGKKADIVIFEGTTSNMVAVSERDPVAAIVLHSSVRDVSTVIVDGVVRKRDGQLLKVNVPQNIGPDAEAGPSYSWSDIAREITKGMRVLEDSKSHSYDPEVAREGIIAAFHMDRSSAADHV</sequence>
<reference evidence="6 7" key="1">
    <citation type="submission" date="2023-08" db="EMBL/GenBank/DDBJ databases">
        <title>Black Yeasts Isolated from many extreme environments.</title>
        <authorList>
            <person name="Coleine C."/>
            <person name="Stajich J.E."/>
            <person name="Selbmann L."/>
        </authorList>
    </citation>
    <scope>NUCLEOTIDE SEQUENCE [LARGE SCALE GENOMIC DNA]</scope>
    <source>
        <strain evidence="6 7">CCFEE 5792</strain>
    </source>
</reference>
<evidence type="ECO:0000313" key="6">
    <source>
        <dbReference type="EMBL" id="KAK5047656.1"/>
    </source>
</evidence>
<dbReference type="SUPFAM" id="SSF51338">
    <property type="entry name" value="Composite domain of metallo-dependent hydrolases"/>
    <property type="match status" value="1"/>
</dbReference>
<evidence type="ECO:0000256" key="2">
    <source>
        <dbReference type="ARBA" id="ARBA00022723"/>
    </source>
</evidence>
<feature type="domain" description="Amidohydrolase-related" evidence="5">
    <location>
        <begin position="217"/>
        <end position="390"/>
    </location>
</feature>
<evidence type="ECO:0000256" key="4">
    <source>
        <dbReference type="ARBA" id="ARBA00022833"/>
    </source>
</evidence>
<dbReference type="PANTHER" id="PTHR11271">
    <property type="entry name" value="GUANINE DEAMINASE"/>
    <property type="match status" value="1"/>
</dbReference>
<dbReference type="InterPro" id="IPR032466">
    <property type="entry name" value="Metal_Hydrolase"/>
</dbReference>
<dbReference type="Proteomes" id="UP001358417">
    <property type="component" value="Unassembled WGS sequence"/>
</dbReference>
<keyword evidence="4" id="KW-0862">Zinc</keyword>
<protein>
    <recommendedName>
        <fullName evidence="5">Amidohydrolase-related domain-containing protein</fullName>
    </recommendedName>
</protein>
<gene>
    <name evidence="6" type="ORF">LTR84_006321</name>
</gene>
<keyword evidence="2" id="KW-0479">Metal-binding</keyword>
<comment type="cofactor">
    <cofactor evidence="1">
        <name>Zn(2+)</name>
        <dbReference type="ChEBI" id="CHEBI:29105"/>
    </cofactor>
</comment>
<keyword evidence="3" id="KW-0378">Hydrolase</keyword>
<dbReference type="Pfam" id="PF01979">
    <property type="entry name" value="Amidohydro_1"/>
    <property type="match status" value="1"/>
</dbReference>
<proteinExistence type="predicted"/>
<evidence type="ECO:0000256" key="3">
    <source>
        <dbReference type="ARBA" id="ARBA00022801"/>
    </source>
</evidence>
<dbReference type="GO" id="GO:0046872">
    <property type="term" value="F:metal ion binding"/>
    <property type="evidence" value="ECO:0007669"/>
    <property type="project" value="UniProtKB-KW"/>
</dbReference>
<evidence type="ECO:0000259" key="5">
    <source>
        <dbReference type="Pfam" id="PF01979"/>
    </source>
</evidence>
<comment type="caution">
    <text evidence="6">The sequence shown here is derived from an EMBL/GenBank/DDBJ whole genome shotgun (WGS) entry which is preliminary data.</text>
</comment>
<accession>A0AAV9N0Z1</accession>
<evidence type="ECO:0000313" key="7">
    <source>
        <dbReference type="Proteomes" id="UP001358417"/>
    </source>
</evidence>
<name>A0AAV9N0Z1_9EURO</name>
<dbReference type="GO" id="GO:0019239">
    <property type="term" value="F:deaminase activity"/>
    <property type="evidence" value="ECO:0007669"/>
    <property type="project" value="TreeGrafter"/>
</dbReference>
<organism evidence="6 7">
    <name type="scientific">Exophiala bonariae</name>
    <dbReference type="NCBI Taxonomy" id="1690606"/>
    <lineage>
        <taxon>Eukaryota</taxon>
        <taxon>Fungi</taxon>
        <taxon>Dikarya</taxon>
        <taxon>Ascomycota</taxon>
        <taxon>Pezizomycotina</taxon>
        <taxon>Eurotiomycetes</taxon>
        <taxon>Chaetothyriomycetidae</taxon>
        <taxon>Chaetothyriales</taxon>
        <taxon>Herpotrichiellaceae</taxon>
        <taxon>Exophiala</taxon>
    </lineage>
</organism>
<dbReference type="Gene3D" id="2.30.40.10">
    <property type="entry name" value="Urease, subunit C, domain 1"/>
    <property type="match status" value="1"/>
</dbReference>
<dbReference type="GO" id="GO:0005829">
    <property type="term" value="C:cytosol"/>
    <property type="evidence" value="ECO:0007669"/>
    <property type="project" value="TreeGrafter"/>
</dbReference>
<keyword evidence="7" id="KW-1185">Reference proteome</keyword>
<dbReference type="InterPro" id="IPR051607">
    <property type="entry name" value="Metallo-dep_hydrolases"/>
</dbReference>
<dbReference type="SUPFAM" id="SSF51556">
    <property type="entry name" value="Metallo-dependent hydrolases"/>
    <property type="match status" value="1"/>
</dbReference>
<dbReference type="InterPro" id="IPR006680">
    <property type="entry name" value="Amidohydro-rel"/>
</dbReference>
<evidence type="ECO:0000256" key="1">
    <source>
        <dbReference type="ARBA" id="ARBA00001947"/>
    </source>
</evidence>
<dbReference type="PANTHER" id="PTHR11271:SF37">
    <property type="entry name" value="FAMILY PROTEIN, PUTATIVE (AFU_ORTHOLOGUE AFUA_4G00460)-RELATED"/>
    <property type="match status" value="1"/>
</dbReference>